<dbReference type="EMBL" id="QKRB01000034">
    <property type="protein sequence ID" value="PZD96994.1"/>
    <property type="molecule type" value="Genomic_DNA"/>
</dbReference>
<comment type="caution">
    <text evidence="2">The sequence shown here is derived from an EMBL/GenBank/DDBJ whole genome shotgun (WGS) entry which is preliminary data.</text>
</comment>
<dbReference type="AlphaFoldDB" id="A0A2W1LR45"/>
<evidence type="ECO:0000313" key="3">
    <source>
        <dbReference type="Proteomes" id="UP000249522"/>
    </source>
</evidence>
<protein>
    <submittedName>
        <fullName evidence="2">Uncharacterized protein</fullName>
    </submittedName>
</protein>
<reference evidence="2 3" key="1">
    <citation type="submission" date="2018-06" db="EMBL/GenBank/DDBJ databases">
        <title>Paenibacillus imtechensis sp. nov.</title>
        <authorList>
            <person name="Pinnaka A.K."/>
            <person name="Singh H."/>
            <person name="Kaur M."/>
        </authorList>
    </citation>
    <scope>NUCLEOTIDE SEQUENCE [LARGE SCALE GENOMIC DNA]</scope>
    <source>
        <strain evidence="2 3">SMB1</strain>
    </source>
</reference>
<feature type="transmembrane region" description="Helical" evidence="1">
    <location>
        <begin position="61"/>
        <end position="78"/>
    </location>
</feature>
<keyword evidence="1" id="KW-1133">Transmembrane helix</keyword>
<sequence>MESTRQELFEKLVTLQKELTQNAIQYWKLYSGFNTWQFWACLAIMVGPLIVIYFTIDRRRIFQIGFFGFAVHILFAYIDASGIRSGLWGYPYQVLPFLPSLSLDAAIIPVAIMLVYQWTIRHSKNFYLYAILTAVVFGFGFKPLLVYLNLFEKYQWVNYPLIFLLYLVLYLLAYWLTRLFLIMRKEA</sequence>
<dbReference type="OrthoDB" id="2591789at2"/>
<dbReference type="Proteomes" id="UP000249522">
    <property type="component" value="Unassembled WGS sequence"/>
</dbReference>
<evidence type="ECO:0000256" key="1">
    <source>
        <dbReference type="SAM" id="Phobius"/>
    </source>
</evidence>
<name>A0A2W1LR45_9BACL</name>
<organism evidence="2 3">
    <name type="scientific">Paenibacillus sambharensis</name>
    <dbReference type="NCBI Taxonomy" id="1803190"/>
    <lineage>
        <taxon>Bacteria</taxon>
        <taxon>Bacillati</taxon>
        <taxon>Bacillota</taxon>
        <taxon>Bacilli</taxon>
        <taxon>Bacillales</taxon>
        <taxon>Paenibacillaceae</taxon>
        <taxon>Paenibacillus</taxon>
    </lineage>
</organism>
<evidence type="ECO:0000313" key="2">
    <source>
        <dbReference type="EMBL" id="PZD96994.1"/>
    </source>
</evidence>
<dbReference type="RefSeq" id="WP_111145567.1">
    <property type="nucleotide sequence ID" value="NZ_QKRB01000034.1"/>
</dbReference>
<keyword evidence="3" id="KW-1185">Reference proteome</keyword>
<dbReference type="NCBIfam" id="NF041644">
    <property type="entry name" value="CBO0543_fam"/>
    <property type="match status" value="1"/>
</dbReference>
<keyword evidence="1" id="KW-0472">Membrane</keyword>
<proteinExistence type="predicted"/>
<accession>A0A2W1LR45</accession>
<feature type="transmembrane region" description="Helical" evidence="1">
    <location>
        <begin position="126"/>
        <end position="150"/>
    </location>
</feature>
<feature type="transmembrane region" description="Helical" evidence="1">
    <location>
        <begin position="98"/>
        <end position="119"/>
    </location>
</feature>
<keyword evidence="1" id="KW-0812">Transmembrane</keyword>
<dbReference type="InterPro" id="IPR048147">
    <property type="entry name" value="CBO0543-like"/>
</dbReference>
<gene>
    <name evidence="2" type="ORF">DNH61_04930</name>
</gene>
<feature type="transmembrane region" description="Helical" evidence="1">
    <location>
        <begin position="36"/>
        <end position="54"/>
    </location>
</feature>
<feature type="transmembrane region" description="Helical" evidence="1">
    <location>
        <begin position="156"/>
        <end position="176"/>
    </location>
</feature>